<gene>
    <name evidence="1" type="ORF">DPMN_008047</name>
</gene>
<evidence type="ECO:0000313" key="2">
    <source>
        <dbReference type="Proteomes" id="UP000828390"/>
    </source>
</evidence>
<proteinExistence type="predicted"/>
<reference evidence="1" key="1">
    <citation type="journal article" date="2019" name="bioRxiv">
        <title>The Genome of the Zebra Mussel, Dreissena polymorpha: A Resource for Invasive Species Research.</title>
        <authorList>
            <person name="McCartney M.A."/>
            <person name="Auch B."/>
            <person name="Kono T."/>
            <person name="Mallez S."/>
            <person name="Zhang Y."/>
            <person name="Obille A."/>
            <person name="Becker A."/>
            <person name="Abrahante J.E."/>
            <person name="Garbe J."/>
            <person name="Badalamenti J.P."/>
            <person name="Herman A."/>
            <person name="Mangelson H."/>
            <person name="Liachko I."/>
            <person name="Sullivan S."/>
            <person name="Sone E.D."/>
            <person name="Koren S."/>
            <person name="Silverstein K.A.T."/>
            <person name="Beckman K.B."/>
            <person name="Gohl D.M."/>
        </authorList>
    </citation>
    <scope>NUCLEOTIDE SEQUENCE</scope>
    <source>
        <strain evidence="1">Duluth1</strain>
        <tissue evidence="1">Whole animal</tissue>
    </source>
</reference>
<name>A0A9D4MVE4_DREPO</name>
<protein>
    <submittedName>
        <fullName evidence="1">Uncharacterized protein</fullName>
    </submittedName>
</protein>
<sequence length="72" mass="8102">MVNSTSNTSTNITMNPENLEKVTRCKYSGATPSKDGTSTAEVRIRIAMATVAMARLNRFWTSRRPFYQQILS</sequence>
<dbReference type="Proteomes" id="UP000828390">
    <property type="component" value="Unassembled WGS sequence"/>
</dbReference>
<reference evidence="1" key="2">
    <citation type="submission" date="2020-11" db="EMBL/GenBank/DDBJ databases">
        <authorList>
            <person name="McCartney M.A."/>
            <person name="Auch B."/>
            <person name="Kono T."/>
            <person name="Mallez S."/>
            <person name="Becker A."/>
            <person name="Gohl D.M."/>
            <person name="Silverstein K.A.T."/>
            <person name="Koren S."/>
            <person name="Bechman K.B."/>
            <person name="Herman A."/>
            <person name="Abrahante J.E."/>
            <person name="Garbe J."/>
        </authorList>
    </citation>
    <scope>NUCLEOTIDE SEQUENCE</scope>
    <source>
        <strain evidence="1">Duluth1</strain>
        <tissue evidence="1">Whole animal</tissue>
    </source>
</reference>
<evidence type="ECO:0000313" key="1">
    <source>
        <dbReference type="EMBL" id="KAH3884075.1"/>
    </source>
</evidence>
<dbReference type="AlphaFoldDB" id="A0A9D4MVE4"/>
<organism evidence="1 2">
    <name type="scientific">Dreissena polymorpha</name>
    <name type="common">Zebra mussel</name>
    <name type="synonym">Mytilus polymorpha</name>
    <dbReference type="NCBI Taxonomy" id="45954"/>
    <lineage>
        <taxon>Eukaryota</taxon>
        <taxon>Metazoa</taxon>
        <taxon>Spiralia</taxon>
        <taxon>Lophotrochozoa</taxon>
        <taxon>Mollusca</taxon>
        <taxon>Bivalvia</taxon>
        <taxon>Autobranchia</taxon>
        <taxon>Heteroconchia</taxon>
        <taxon>Euheterodonta</taxon>
        <taxon>Imparidentia</taxon>
        <taxon>Neoheterodontei</taxon>
        <taxon>Myida</taxon>
        <taxon>Dreissenoidea</taxon>
        <taxon>Dreissenidae</taxon>
        <taxon>Dreissena</taxon>
    </lineage>
</organism>
<comment type="caution">
    <text evidence="1">The sequence shown here is derived from an EMBL/GenBank/DDBJ whole genome shotgun (WGS) entry which is preliminary data.</text>
</comment>
<keyword evidence="2" id="KW-1185">Reference proteome</keyword>
<accession>A0A9D4MVE4</accession>
<dbReference type="EMBL" id="JAIWYP010000001">
    <property type="protein sequence ID" value="KAH3884075.1"/>
    <property type="molecule type" value="Genomic_DNA"/>
</dbReference>